<dbReference type="EMBL" id="CP022957">
    <property type="protein sequence ID" value="ASV32495.1"/>
    <property type="molecule type" value="Genomic_DNA"/>
</dbReference>
<evidence type="ECO:0000313" key="5">
    <source>
        <dbReference type="Proteomes" id="UP000215244"/>
    </source>
</evidence>
<gene>
    <name evidence="4" type="ORF">CJ263_00995</name>
</gene>
<dbReference type="InterPro" id="IPR012675">
    <property type="entry name" value="Beta-grasp_dom_sf"/>
</dbReference>
<organism evidence="4 5">
    <name type="scientific">Maribacter cobaltidurans</name>
    <dbReference type="NCBI Taxonomy" id="1178778"/>
    <lineage>
        <taxon>Bacteria</taxon>
        <taxon>Pseudomonadati</taxon>
        <taxon>Bacteroidota</taxon>
        <taxon>Flavobacteriia</taxon>
        <taxon>Flavobacteriales</taxon>
        <taxon>Flavobacteriaceae</taxon>
        <taxon>Maribacter</taxon>
    </lineage>
</organism>
<dbReference type="Proteomes" id="UP000215244">
    <property type="component" value="Chromosome"/>
</dbReference>
<evidence type="ECO:0000256" key="2">
    <source>
        <dbReference type="ARBA" id="ARBA00024200"/>
    </source>
</evidence>
<keyword evidence="1" id="KW-0547">Nucleotide-binding</keyword>
<sequence length="80" mass="8493">MDLLFFGIAKDIVGASQIKMDFGGKLPKSVSDLKSALKDKYPEFSKLSSLAVAVNSEYADDNVQLQSSDEVAIIPPVSGG</sequence>
<dbReference type="PANTHER" id="PTHR33359">
    <property type="entry name" value="MOLYBDOPTERIN SYNTHASE SULFUR CARRIER SUBUNIT"/>
    <property type="match status" value="1"/>
</dbReference>
<dbReference type="Pfam" id="PF02597">
    <property type="entry name" value="ThiS"/>
    <property type="match status" value="1"/>
</dbReference>
<protein>
    <recommendedName>
        <fullName evidence="3">Molybdopterin synthase sulfur carrier subunit</fullName>
    </recommendedName>
</protein>
<dbReference type="PANTHER" id="PTHR33359:SF1">
    <property type="entry name" value="MOLYBDOPTERIN SYNTHASE SULFUR CARRIER SUBUNIT"/>
    <property type="match status" value="1"/>
</dbReference>
<dbReference type="GO" id="GO:1990133">
    <property type="term" value="C:molybdopterin adenylyltransferase complex"/>
    <property type="evidence" value="ECO:0007669"/>
    <property type="project" value="TreeGrafter"/>
</dbReference>
<evidence type="ECO:0000256" key="1">
    <source>
        <dbReference type="ARBA" id="ARBA00022741"/>
    </source>
</evidence>
<dbReference type="UniPathway" id="UPA00344"/>
<accession>A0A223VAS7</accession>
<dbReference type="GO" id="GO:0000166">
    <property type="term" value="F:nucleotide binding"/>
    <property type="evidence" value="ECO:0007669"/>
    <property type="project" value="UniProtKB-KW"/>
</dbReference>
<dbReference type="InterPro" id="IPR003749">
    <property type="entry name" value="ThiS/MoaD-like"/>
</dbReference>
<keyword evidence="5" id="KW-1185">Reference proteome</keyword>
<dbReference type="KEGG" id="marb:CJ263_00995"/>
<dbReference type="InterPro" id="IPR016155">
    <property type="entry name" value="Mopterin_synth/thiamin_S_b"/>
</dbReference>
<dbReference type="OrthoDB" id="598356at2"/>
<evidence type="ECO:0000313" key="4">
    <source>
        <dbReference type="EMBL" id="ASV32495.1"/>
    </source>
</evidence>
<comment type="similarity">
    <text evidence="2">Belongs to the MoaD family.</text>
</comment>
<evidence type="ECO:0000256" key="3">
    <source>
        <dbReference type="ARBA" id="ARBA00024247"/>
    </source>
</evidence>
<name>A0A223VAS7_9FLAO</name>
<dbReference type="RefSeq" id="WP_094999047.1">
    <property type="nucleotide sequence ID" value="NZ_BMJL01000001.1"/>
</dbReference>
<proteinExistence type="inferred from homology"/>
<reference evidence="4 5" key="1">
    <citation type="submission" date="2017-08" db="EMBL/GenBank/DDBJ databases">
        <title>The complete genome sequence of Maribacter sp. B1, isolated from deep-sea sediment.</title>
        <authorList>
            <person name="Wu Y.-H."/>
            <person name="Cheng H."/>
            <person name="Xu X.-W."/>
        </authorList>
    </citation>
    <scope>NUCLEOTIDE SEQUENCE [LARGE SCALE GENOMIC DNA]</scope>
    <source>
        <strain evidence="4 5">B1</strain>
    </source>
</reference>
<dbReference type="SUPFAM" id="SSF54285">
    <property type="entry name" value="MoaD/ThiS"/>
    <property type="match status" value="1"/>
</dbReference>
<dbReference type="Gene3D" id="3.10.20.30">
    <property type="match status" value="1"/>
</dbReference>
<dbReference type="InterPro" id="IPR044672">
    <property type="entry name" value="MOCS2A"/>
</dbReference>
<dbReference type="GO" id="GO:0006777">
    <property type="term" value="P:Mo-molybdopterin cofactor biosynthetic process"/>
    <property type="evidence" value="ECO:0007669"/>
    <property type="project" value="InterPro"/>
</dbReference>
<dbReference type="CDD" id="cd00754">
    <property type="entry name" value="Ubl_MoaD"/>
    <property type="match status" value="1"/>
</dbReference>
<dbReference type="AlphaFoldDB" id="A0A223VAS7"/>